<dbReference type="Pfam" id="PF05971">
    <property type="entry name" value="Methyltransf_10"/>
    <property type="match status" value="1"/>
</dbReference>
<dbReference type="Gene3D" id="3.40.50.150">
    <property type="entry name" value="Vaccinia Virus protein VP39"/>
    <property type="match status" value="1"/>
</dbReference>
<dbReference type="SUPFAM" id="SSF53335">
    <property type="entry name" value="S-adenosyl-L-methionine-dependent methyltransferases"/>
    <property type="match status" value="1"/>
</dbReference>
<dbReference type="PIRSF" id="PIRSF029038">
    <property type="entry name" value="Mtase_YbiN_prd"/>
    <property type="match status" value="1"/>
</dbReference>
<sequence length="319" mass="35842">MPSEKNQEEKTRLHPRNRNRERYDLDALLQAKPELANHILTNKFGVTTVNFSNPAAVKLLNQALLIYYYGITYWDFPNQNLCPPIPGRADYLHYIADLLAENNGGSIPTGNKITCLDVGVGATCIYPILGVTEYNWQFIGVDVSAKSITSSQKIVAANALLNNKIEFRLQQNRKHIFNGVLTANDVIDVTMCNPPFHASVQEAQRGTQRKIKNLSGKKTKTPELNFAGIGSELIYKGGEYAFIATMIKESKNYAKSCFWFTTLVSKQSNLHGIYKLLQQVVPSEVKTTPIGTGNKSARIVAWTFLTKKEKQNWQATKRR</sequence>
<dbReference type="RefSeq" id="WP_220641079.1">
    <property type="nucleotide sequence ID" value="NZ_CP080429.1"/>
</dbReference>
<dbReference type="NCBIfam" id="NF008725">
    <property type="entry name" value="PRK11727.1"/>
    <property type="match status" value="1"/>
</dbReference>
<keyword evidence="4 6" id="KW-0808">Transferase</keyword>
<evidence type="ECO:0000313" key="7">
    <source>
        <dbReference type="EMBL" id="QYJ68740.1"/>
    </source>
</evidence>
<keyword evidence="5 6" id="KW-0949">S-adenosyl-L-methionine</keyword>
<dbReference type="InterPro" id="IPR010286">
    <property type="entry name" value="METTL16/RlmF"/>
</dbReference>
<protein>
    <recommendedName>
        <fullName evidence="6">Ribosomal RNA large subunit methyltransferase F</fullName>
        <ecNumber evidence="6">2.1.1.181</ecNumber>
    </recommendedName>
    <alternativeName>
        <fullName evidence="6">23S rRNA mA1618 methyltransferase</fullName>
    </alternativeName>
    <alternativeName>
        <fullName evidence="6">rRNA adenine N-6-methyltransferase</fullName>
    </alternativeName>
</protein>
<evidence type="ECO:0000313" key="8">
    <source>
        <dbReference type="Proteomes" id="UP000825381"/>
    </source>
</evidence>
<accession>A0ABX8VD24</accession>
<dbReference type="Proteomes" id="UP000825381">
    <property type="component" value="Chromosome"/>
</dbReference>
<dbReference type="GO" id="GO:0052907">
    <property type="term" value="F:23S rRNA (adenine(1618)-N(6))-methyltransferase activity"/>
    <property type="evidence" value="ECO:0007669"/>
    <property type="project" value="UniProtKB-EC"/>
</dbReference>
<dbReference type="CDD" id="cd02440">
    <property type="entry name" value="AdoMet_MTases"/>
    <property type="match status" value="1"/>
</dbReference>
<comment type="similarity">
    <text evidence="6">Belongs to the methyltransferase superfamily. METTL16/RlmF family.</text>
</comment>
<comment type="subcellular location">
    <subcellularLocation>
        <location evidence="6">Cytoplasm</location>
    </subcellularLocation>
</comment>
<dbReference type="EC" id="2.1.1.181" evidence="6"/>
<dbReference type="PANTHER" id="PTHR13393">
    <property type="entry name" value="SAM-DEPENDENT METHYLTRANSFERASE"/>
    <property type="match status" value="1"/>
</dbReference>
<comment type="function">
    <text evidence="6">Specifically methylates the adenine in position 1618 of 23S rRNA.</text>
</comment>
<keyword evidence="1 6" id="KW-0963">Cytoplasm</keyword>
<proteinExistence type="inferred from homology"/>
<evidence type="ECO:0000256" key="5">
    <source>
        <dbReference type="ARBA" id="ARBA00022691"/>
    </source>
</evidence>
<dbReference type="InterPro" id="IPR016909">
    <property type="entry name" value="rRNA_lsu_MeTfrase_F"/>
</dbReference>
<keyword evidence="8" id="KW-1185">Reference proteome</keyword>
<gene>
    <name evidence="6 7" type="primary">rlmF</name>
    <name evidence="7" type="ORF">K1I41_02340</name>
</gene>
<organism evidence="7 8">
    <name type="scientific">Flavobacterium litorale</name>
    <dbReference type="NCBI Taxonomy" id="2856519"/>
    <lineage>
        <taxon>Bacteria</taxon>
        <taxon>Pseudomonadati</taxon>
        <taxon>Bacteroidota</taxon>
        <taxon>Flavobacteriia</taxon>
        <taxon>Flavobacteriales</taxon>
        <taxon>Flavobacteriaceae</taxon>
        <taxon>Flavobacterium</taxon>
    </lineage>
</organism>
<evidence type="ECO:0000256" key="3">
    <source>
        <dbReference type="ARBA" id="ARBA00022603"/>
    </source>
</evidence>
<comment type="catalytic activity">
    <reaction evidence="6">
        <text>adenosine(1618) in 23S rRNA + S-adenosyl-L-methionine = N(6)-methyladenosine(1618) in 23S rRNA + S-adenosyl-L-homocysteine + H(+)</text>
        <dbReference type="Rhea" id="RHEA:16497"/>
        <dbReference type="Rhea" id="RHEA-COMP:10229"/>
        <dbReference type="Rhea" id="RHEA-COMP:10231"/>
        <dbReference type="ChEBI" id="CHEBI:15378"/>
        <dbReference type="ChEBI" id="CHEBI:57856"/>
        <dbReference type="ChEBI" id="CHEBI:59789"/>
        <dbReference type="ChEBI" id="CHEBI:74411"/>
        <dbReference type="ChEBI" id="CHEBI:74449"/>
        <dbReference type="EC" id="2.1.1.181"/>
    </reaction>
</comment>
<dbReference type="InterPro" id="IPR029063">
    <property type="entry name" value="SAM-dependent_MTases_sf"/>
</dbReference>
<dbReference type="PANTHER" id="PTHR13393:SF0">
    <property type="entry name" value="RNA N6-ADENOSINE-METHYLTRANSFERASE METTL16"/>
    <property type="match status" value="1"/>
</dbReference>
<reference evidence="7 8" key="1">
    <citation type="submission" date="2021-07" db="EMBL/GenBank/DDBJ databases">
        <title>Flavobacterium WSW3-B6 sp.nov, isolated from seaweed.</title>
        <authorList>
            <person name="Muhammad N."/>
            <person name="Ho H."/>
            <person name="Lee Y.-J."/>
            <person name="Nguyen T."/>
            <person name="Ho J."/>
            <person name="Kim S.-G."/>
        </authorList>
    </citation>
    <scope>NUCLEOTIDE SEQUENCE [LARGE SCALE GENOMIC DNA]</scope>
    <source>
        <strain evidence="7 8">WSW3-B6</strain>
    </source>
</reference>
<name>A0ABX8VD24_9FLAO</name>
<dbReference type="EMBL" id="CP080429">
    <property type="protein sequence ID" value="QYJ68740.1"/>
    <property type="molecule type" value="Genomic_DNA"/>
</dbReference>
<keyword evidence="2 6" id="KW-0698">rRNA processing</keyword>
<evidence type="ECO:0000256" key="6">
    <source>
        <dbReference type="HAMAP-Rule" id="MF_01848"/>
    </source>
</evidence>
<evidence type="ECO:0000256" key="2">
    <source>
        <dbReference type="ARBA" id="ARBA00022552"/>
    </source>
</evidence>
<evidence type="ECO:0000256" key="4">
    <source>
        <dbReference type="ARBA" id="ARBA00022679"/>
    </source>
</evidence>
<keyword evidence="3 6" id="KW-0489">Methyltransferase</keyword>
<evidence type="ECO:0000256" key="1">
    <source>
        <dbReference type="ARBA" id="ARBA00022490"/>
    </source>
</evidence>
<dbReference type="HAMAP" id="MF_01848">
    <property type="entry name" value="23SrRNA_methyltr_F"/>
    <property type="match status" value="1"/>
</dbReference>